<reference evidence="14" key="1">
    <citation type="journal article" date="2019" name="Int. J. Syst. Evol. Microbiol.">
        <title>The Global Catalogue of Microorganisms (GCM) 10K type strain sequencing project: providing services to taxonomists for standard genome sequencing and annotation.</title>
        <authorList>
            <consortium name="The Broad Institute Genomics Platform"/>
            <consortium name="The Broad Institute Genome Sequencing Center for Infectious Disease"/>
            <person name="Wu L."/>
            <person name="Ma J."/>
        </authorList>
    </citation>
    <scope>NUCLEOTIDE SEQUENCE [LARGE SCALE GENOMIC DNA]</scope>
    <source>
        <strain evidence="14">JCM 17925</strain>
    </source>
</reference>
<dbReference type="InterPro" id="IPR005467">
    <property type="entry name" value="His_kinase_dom"/>
</dbReference>
<evidence type="ECO:0000256" key="6">
    <source>
        <dbReference type="ARBA" id="ARBA00022777"/>
    </source>
</evidence>
<dbReference type="EMBL" id="BAABHB010000007">
    <property type="protein sequence ID" value="GAA4410881.1"/>
    <property type="molecule type" value="Genomic_DNA"/>
</dbReference>
<organism evidence="13 14">
    <name type="scientific">Nibrella viscosa</name>
    <dbReference type="NCBI Taxonomy" id="1084524"/>
    <lineage>
        <taxon>Bacteria</taxon>
        <taxon>Pseudomonadati</taxon>
        <taxon>Bacteroidota</taxon>
        <taxon>Cytophagia</taxon>
        <taxon>Cytophagales</taxon>
        <taxon>Spirosomataceae</taxon>
        <taxon>Nibrella</taxon>
    </lineage>
</organism>
<dbReference type="InterPro" id="IPR019734">
    <property type="entry name" value="TPR_rpt"/>
</dbReference>
<evidence type="ECO:0000256" key="10">
    <source>
        <dbReference type="SAM" id="Phobius"/>
    </source>
</evidence>
<dbReference type="SMART" id="SM00028">
    <property type="entry name" value="TPR"/>
    <property type="match status" value="6"/>
</dbReference>
<dbReference type="InterPro" id="IPR036890">
    <property type="entry name" value="HATPase_C_sf"/>
</dbReference>
<dbReference type="InterPro" id="IPR003594">
    <property type="entry name" value="HATPase_dom"/>
</dbReference>
<evidence type="ECO:0000256" key="9">
    <source>
        <dbReference type="SAM" id="Coils"/>
    </source>
</evidence>
<keyword evidence="11" id="KW-0732">Signal</keyword>
<dbReference type="SUPFAM" id="SSF48452">
    <property type="entry name" value="TPR-like"/>
    <property type="match status" value="2"/>
</dbReference>
<keyword evidence="8" id="KW-0902">Two-component regulatory system</keyword>
<evidence type="ECO:0000259" key="12">
    <source>
        <dbReference type="PROSITE" id="PS50109"/>
    </source>
</evidence>
<dbReference type="InterPro" id="IPR050482">
    <property type="entry name" value="Sensor_HK_TwoCompSys"/>
</dbReference>
<dbReference type="PANTHER" id="PTHR24421">
    <property type="entry name" value="NITRATE/NITRITE SENSOR PROTEIN NARX-RELATED"/>
    <property type="match status" value="1"/>
</dbReference>
<dbReference type="Pfam" id="PF02518">
    <property type="entry name" value="HATPase_c"/>
    <property type="match status" value="1"/>
</dbReference>
<dbReference type="Proteomes" id="UP001500936">
    <property type="component" value="Unassembled WGS sequence"/>
</dbReference>
<dbReference type="Gene3D" id="1.20.5.1930">
    <property type="match status" value="1"/>
</dbReference>
<evidence type="ECO:0000256" key="4">
    <source>
        <dbReference type="ARBA" id="ARBA00022679"/>
    </source>
</evidence>
<keyword evidence="10" id="KW-1133">Transmembrane helix</keyword>
<keyword evidence="10" id="KW-0472">Membrane</keyword>
<comment type="caution">
    <text evidence="13">The sequence shown here is derived from an EMBL/GenBank/DDBJ whole genome shotgun (WGS) entry which is preliminary data.</text>
</comment>
<evidence type="ECO:0000256" key="5">
    <source>
        <dbReference type="ARBA" id="ARBA00022741"/>
    </source>
</evidence>
<evidence type="ECO:0000256" key="1">
    <source>
        <dbReference type="ARBA" id="ARBA00000085"/>
    </source>
</evidence>
<evidence type="ECO:0000313" key="14">
    <source>
        <dbReference type="Proteomes" id="UP001500936"/>
    </source>
</evidence>
<comment type="catalytic activity">
    <reaction evidence="1">
        <text>ATP + protein L-histidine = ADP + protein N-phospho-L-histidine.</text>
        <dbReference type="EC" id="2.7.13.3"/>
    </reaction>
</comment>
<feature type="coiled-coil region" evidence="9">
    <location>
        <begin position="369"/>
        <end position="410"/>
    </location>
</feature>
<keyword evidence="4" id="KW-0808">Transferase</keyword>
<keyword evidence="14" id="KW-1185">Reference proteome</keyword>
<dbReference type="InterPro" id="IPR011712">
    <property type="entry name" value="Sig_transdc_His_kin_sub3_dim/P"/>
</dbReference>
<keyword evidence="10" id="KW-0812">Transmembrane</keyword>
<evidence type="ECO:0000256" key="11">
    <source>
        <dbReference type="SAM" id="SignalP"/>
    </source>
</evidence>
<dbReference type="CDD" id="cd16917">
    <property type="entry name" value="HATPase_UhpB-NarQ-NarX-like"/>
    <property type="match status" value="1"/>
</dbReference>
<sequence length="644" mass="73217">MAQTYLRLVLLLSFAGCITSVTGQTIPQQLDSLDQYLRTHTPTDTSYVRALNRTAWKLLFERADYTRVDSLLDHSEALAKKFDWWLGLATCYNNRATRYHLSAEHRRSLLYFQKAVEVTEQYNLPKDQLYAYLGNVAVAQGKLGQWEPMMQTALRAIRLQEQYKLQPRYANTYMAVADALKKLGKARQALPYARLALAIDQQSGNKQNESVDENKLGNLYDDLGQAREALNHYRASLKIAQAIGFELLQTDGLVNIARMLDDLKQPAAGLPYVQKALLLARKQDNKEAMSTAYNTISQLYQSLHDTTQAEAYLKKALALANTLQDKEKIKTYSQELADLYAGQNKYKEAYAFQLQKNQLIDSTVTVRTNAEVQRLLARYETDKKEAQIRLLQKEKQLQQKEADRARWQANALLTGAVLLLLLGAAVTAWLLNRAKLRRLQEAQRLRKRIAHDLHDEVGSTLSSISLLSGMTDKLLTDNRPETAHRMVQKIYTDARQILEAMDEIIWTINPGNDSLQRIALRLQEYARPLMESKEIRFLFAIDPDLENMPVSMEVRRNLYLIGKEAINNLVKYSEATQATVRFERRNDQLTVLIEDNGRGFDPALPSLRTGQQSMQDRAKAMGGNLTIRSAPGQGTTLQLTTEVA</sequence>
<feature type="chain" id="PRO_5045549409" description="histidine kinase" evidence="11">
    <location>
        <begin position="24"/>
        <end position="644"/>
    </location>
</feature>
<proteinExistence type="predicted"/>
<feature type="domain" description="Histidine kinase" evidence="12">
    <location>
        <begin position="448"/>
        <end position="644"/>
    </location>
</feature>
<evidence type="ECO:0000256" key="3">
    <source>
        <dbReference type="ARBA" id="ARBA00022553"/>
    </source>
</evidence>
<evidence type="ECO:0000256" key="7">
    <source>
        <dbReference type="ARBA" id="ARBA00022840"/>
    </source>
</evidence>
<dbReference type="PANTHER" id="PTHR24421:SF10">
    <property type="entry name" value="NITRATE_NITRITE SENSOR PROTEIN NARQ"/>
    <property type="match status" value="1"/>
</dbReference>
<keyword evidence="3" id="KW-0597">Phosphoprotein</keyword>
<dbReference type="Pfam" id="PF07730">
    <property type="entry name" value="HisKA_3"/>
    <property type="match status" value="1"/>
</dbReference>
<keyword evidence="6" id="KW-0418">Kinase</keyword>
<dbReference type="SUPFAM" id="SSF55874">
    <property type="entry name" value="ATPase domain of HSP90 chaperone/DNA topoisomerase II/histidine kinase"/>
    <property type="match status" value="1"/>
</dbReference>
<dbReference type="InterPro" id="IPR011990">
    <property type="entry name" value="TPR-like_helical_dom_sf"/>
</dbReference>
<dbReference type="Gene3D" id="1.25.40.10">
    <property type="entry name" value="Tetratricopeptide repeat domain"/>
    <property type="match status" value="2"/>
</dbReference>
<dbReference type="EC" id="2.7.13.3" evidence="2"/>
<evidence type="ECO:0000256" key="8">
    <source>
        <dbReference type="ARBA" id="ARBA00023012"/>
    </source>
</evidence>
<evidence type="ECO:0000313" key="13">
    <source>
        <dbReference type="EMBL" id="GAA4410881.1"/>
    </source>
</evidence>
<keyword evidence="9" id="KW-0175">Coiled coil</keyword>
<feature type="signal peptide" evidence="11">
    <location>
        <begin position="1"/>
        <end position="23"/>
    </location>
</feature>
<gene>
    <name evidence="13" type="ORF">GCM10023187_36030</name>
</gene>
<dbReference type="PROSITE" id="PS50109">
    <property type="entry name" value="HIS_KIN"/>
    <property type="match status" value="1"/>
</dbReference>
<dbReference type="Gene3D" id="3.30.565.10">
    <property type="entry name" value="Histidine kinase-like ATPase, C-terminal domain"/>
    <property type="match status" value="1"/>
</dbReference>
<feature type="transmembrane region" description="Helical" evidence="10">
    <location>
        <begin position="407"/>
        <end position="431"/>
    </location>
</feature>
<keyword evidence="5" id="KW-0547">Nucleotide-binding</keyword>
<dbReference type="Pfam" id="PF13424">
    <property type="entry name" value="TPR_12"/>
    <property type="match status" value="2"/>
</dbReference>
<protein>
    <recommendedName>
        <fullName evidence="2">histidine kinase</fullName>
        <ecNumber evidence="2">2.7.13.3</ecNumber>
    </recommendedName>
</protein>
<dbReference type="RefSeq" id="WP_345269283.1">
    <property type="nucleotide sequence ID" value="NZ_BAABHB010000007.1"/>
</dbReference>
<accession>A0ABP8KMH0</accession>
<keyword evidence="7" id="KW-0067">ATP-binding</keyword>
<evidence type="ECO:0000256" key="2">
    <source>
        <dbReference type="ARBA" id="ARBA00012438"/>
    </source>
</evidence>
<name>A0ABP8KMH0_9BACT</name>